<proteinExistence type="predicted"/>
<protein>
    <submittedName>
        <fullName evidence="1">Uncharacterized protein</fullName>
    </submittedName>
</protein>
<organism evidence="1 2">
    <name type="scientific">Candidatus Magasanikbacteria bacterium RIFOXYC12_FULL_33_11</name>
    <dbReference type="NCBI Taxonomy" id="1798701"/>
    <lineage>
        <taxon>Bacteria</taxon>
        <taxon>Candidatus Magasanikiibacteriota</taxon>
    </lineage>
</organism>
<sequence length="87" mass="9985">MVCRALAVRPRARQTGFWLVFELFRIPPGLFRRELLTRLGEPGLATLFGQEAEKFWYLLIEVVEMGSILAVVQKTRLKLAQLVNQIA</sequence>
<name>A0A1F6NPY7_9BACT</name>
<evidence type="ECO:0000313" key="1">
    <source>
        <dbReference type="EMBL" id="OGH85929.1"/>
    </source>
</evidence>
<reference evidence="1 2" key="1">
    <citation type="journal article" date="2016" name="Nat. Commun.">
        <title>Thousands of microbial genomes shed light on interconnected biogeochemical processes in an aquifer system.</title>
        <authorList>
            <person name="Anantharaman K."/>
            <person name="Brown C.T."/>
            <person name="Hug L.A."/>
            <person name="Sharon I."/>
            <person name="Castelle C.J."/>
            <person name="Probst A.J."/>
            <person name="Thomas B.C."/>
            <person name="Singh A."/>
            <person name="Wilkins M.J."/>
            <person name="Karaoz U."/>
            <person name="Brodie E.L."/>
            <person name="Williams K.H."/>
            <person name="Hubbard S.S."/>
            <person name="Banfield J.F."/>
        </authorList>
    </citation>
    <scope>NUCLEOTIDE SEQUENCE [LARGE SCALE GENOMIC DNA]</scope>
</reference>
<dbReference type="AlphaFoldDB" id="A0A1F6NPY7"/>
<accession>A0A1F6NPY7</accession>
<dbReference type="Proteomes" id="UP000178349">
    <property type="component" value="Unassembled WGS sequence"/>
</dbReference>
<comment type="caution">
    <text evidence="1">The sequence shown here is derived from an EMBL/GenBank/DDBJ whole genome shotgun (WGS) entry which is preliminary data.</text>
</comment>
<evidence type="ECO:0000313" key="2">
    <source>
        <dbReference type="Proteomes" id="UP000178349"/>
    </source>
</evidence>
<dbReference type="EMBL" id="MFQW01000034">
    <property type="protein sequence ID" value="OGH85929.1"/>
    <property type="molecule type" value="Genomic_DNA"/>
</dbReference>
<gene>
    <name evidence="1" type="ORF">A2493_02550</name>
</gene>